<evidence type="ECO:0000313" key="2">
    <source>
        <dbReference type="EMBL" id="PON31915.1"/>
    </source>
</evidence>
<keyword evidence="3" id="KW-1185">Reference proteome</keyword>
<proteinExistence type="predicted"/>
<dbReference type="Proteomes" id="UP000237105">
    <property type="component" value="Unassembled WGS sequence"/>
</dbReference>
<feature type="compositionally biased region" description="Basic residues" evidence="1">
    <location>
        <begin position="105"/>
        <end position="116"/>
    </location>
</feature>
<feature type="region of interest" description="Disordered" evidence="1">
    <location>
        <begin position="23"/>
        <end position="123"/>
    </location>
</feature>
<reference evidence="3" key="1">
    <citation type="submission" date="2016-06" db="EMBL/GenBank/DDBJ databases">
        <title>Parallel loss of symbiosis genes in relatives of nitrogen-fixing non-legume Parasponia.</title>
        <authorList>
            <person name="Van Velzen R."/>
            <person name="Holmer R."/>
            <person name="Bu F."/>
            <person name="Rutten L."/>
            <person name="Van Zeijl A."/>
            <person name="Liu W."/>
            <person name="Santuari L."/>
            <person name="Cao Q."/>
            <person name="Sharma T."/>
            <person name="Shen D."/>
            <person name="Roswanjaya Y."/>
            <person name="Wardhani T."/>
            <person name="Kalhor M.S."/>
            <person name="Jansen J."/>
            <person name="Van den Hoogen J."/>
            <person name="Gungor B."/>
            <person name="Hartog M."/>
            <person name="Hontelez J."/>
            <person name="Verver J."/>
            <person name="Yang W.-C."/>
            <person name="Schijlen E."/>
            <person name="Repin R."/>
            <person name="Schilthuizen M."/>
            <person name="Schranz E."/>
            <person name="Heidstra R."/>
            <person name="Miyata K."/>
            <person name="Fedorova E."/>
            <person name="Kohlen W."/>
            <person name="Bisseling T."/>
            <person name="Smit S."/>
            <person name="Geurts R."/>
        </authorList>
    </citation>
    <scope>NUCLEOTIDE SEQUENCE [LARGE SCALE GENOMIC DNA]</scope>
    <source>
        <strain evidence="3">cv. WU1-14</strain>
    </source>
</reference>
<dbReference type="OrthoDB" id="10366406at2759"/>
<comment type="caution">
    <text evidence="2">The sequence shown here is derived from an EMBL/GenBank/DDBJ whole genome shotgun (WGS) entry which is preliminary data.</text>
</comment>
<sequence>MLVRRIAVAPTVGREAVVWGAEVGGRDDDRRPRNAPAEILDAPQLEARAADLSPREQRLAQPHRGHPVPALHQVSVPARAAHHVSRVGRRVVGSPSRSPFGEEKRRRRRRRRRRRVVGGGCGD</sequence>
<dbReference type="AlphaFoldDB" id="A0A2P5A5U7"/>
<feature type="compositionally biased region" description="Basic residues" evidence="1">
    <location>
        <begin position="80"/>
        <end position="89"/>
    </location>
</feature>
<name>A0A2P5A5U7_PARAD</name>
<gene>
    <name evidence="2" type="ORF">PanWU01x14_365810</name>
</gene>
<accession>A0A2P5A5U7</accession>
<evidence type="ECO:0000256" key="1">
    <source>
        <dbReference type="SAM" id="MobiDB-lite"/>
    </source>
</evidence>
<organism evidence="2 3">
    <name type="scientific">Parasponia andersonii</name>
    <name type="common">Sponia andersonii</name>
    <dbReference type="NCBI Taxonomy" id="3476"/>
    <lineage>
        <taxon>Eukaryota</taxon>
        <taxon>Viridiplantae</taxon>
        <taxon>Streptophyta</taxon>
        <taxon>Embryophyta</taxon>
        <taxon>Tracheophyta</taxon>
        <taxon>Spermatophyta</taxon>
        <taxon>Magnoliopsida</taxon>
        <taxon>eudicotyledons</taxon>
        <taxon>Gunneridae</taxon>
        <taxon>Pentapetalae</taxon>
        <taxon>rosids</taxon>
        <taxon>fabids</taxon>
        <taxon>Rosales</taxon>
        <taxon>Cannabaceae</taxon>
        <taxon>Parasponia</taxon>
    </lineage>
</organism>
<evidence type="ECO:0000313" key="3">
    <source>
        <dbReference type="Proteomes" id="UP000237105"/>
    </source>
</evidence>
<feature type="compositionally biased region" description="Low complexity" evidence="1">
    <location>
        <begin position="90"/>
        <end position="99"/>
    </location>
</feature>
<dbReference type="EMBL" id="JXTB01000901">
    <property type="protein sequence ID" value="PON31915.1"/>
    <property type="molecule type" value="Genomic_DNA"/>
</dbReference>
<protein>
    <submittedName>
        <fullName evidence="2">Uncharacterized protein</fullName>
    </submittedName>
</protein>